<dbReference type="AlphaFoldDB" id="A0AA42UAQ8"/>
<proteinExistence type="predicted"/>
<protein>
    <submittedName>
        <fullName evidence="1">Uncharacterized protein</fullName>
    </submittedName>
</protein>
<dbReference type="RefSeq" id="WP_280022452.1">
    <property type="nucleotide sequence ID" value="NZ_JAOCIY010000056.1"/>
</dbReference>
<dbReference type="Proteomes" id="UP001161707">
    <property type="component" value="Unassembled WGS sequence"/>
</dbReference>
<name>A0AA42UAQ8_ENTCL</name>
<dbReference type="EMBL" id="JAOCIY010000056">
    <property type="protein sequence ID" value="MDH1481343.1"/>
    <property type="molecule type" value="Genomic_DNA"/>
</dbReference>
<reference evidence="1" key="1">
    <citation type="submission" date="2022-09" db="EMBL/GenBank/DDBJ databases">
        <title>Intensive care unit water sources are persistently colonized with multi-drug resistant bacteria and are the site of extensive horizontal gene transfer of antibiotic resistance genes.</title>
        <authorList>
            <person name="Diorio-Toth L."/>
        </authorList>
    </citation>
    <scope>NUCLEOTIDE SEQUENCE</scope>
    <source>
        <strain evidence="1">GD03711</strain>
    </source>
</reference>
<evidence type="ECO:0000313" key="2">
    <source>
        <dbReference type="Proteomes" id="UP001161707"/>
    </source>
</evidence>
<sequence length="297" mass="32830">MSNIFEINTTEESDFWSTKNFENTLSSILIAAFETKIRNQKHKSAWARLDASILNDVSGIGPYIPSNSRFFDADAISGGYVVGDIKSISHPMISAMTPGRLDNELKGYAHVTYCRPVNALPKGFVRRGGGQLFRMDFIAYDNDVESETSFLSVNSSGEIKCCDYLVHDQKYGSAGVKTNILSLAQNCPSYIQDAESLFGAVAEMTIDRHHSWCITAEEHGAKVNLGCMLEEVKSLFYARSLPVTETGRKRPIIHLVEAHKRRIKSGIDIDVKSHLRGISQIEMGGTLFTINQPVSGA</sequence>
<gene>
    <name evidence="1" type="ORF">N5E88_17915</name>
</gene>
<evidence type="ECO:0000313" key="1">
    <source>
        <dbReference type="EMBL" id="MDH1481343.1"/>
    </source>
</evidence>
<organism evidence="1 2">
    <name type="scientific">Enterobacter cloacae</name>
    <dbReference type="NCBI Taxonomy" id="550"/>
    <lineage>
        <taxon>Bacteria</taxon>
        <taxon>Pseudomonadati</taxon>
        <taxon>Pseudomonadota</taxon>
        <taxon>Gammaproteobacteria</taxon>
        <taxon>Enterobacterales</taxon>
        <taxon>Enterobacteriaceae</taxon>
        <taxon>Enterobacter</taxon>
        <taxon>Enterobacter cloacae complex</taxon>
    </lineage>
</organism>
<comment type="caution">
    <text evidence="1">The sequence shown here is derived from an EMBL/GenBank/DDBJ whole genome shotgun (WGS) entry which is preliminary data.</text>
</comment>
<accession>A0AA42UAQ8</accession>